<dbReference type="AlphaFoldDB" id="A0A072TST3"/>
<accession>A0A072TST3</accession>
<proteinExistence type="predicted"/>
<evidence type="ECO:0000313" key="4">
    <source>
        <dbReference type="EnsemblPlants" id="KEH16620"/>
    </source>
</evidence>
<reference evidence="3 5" key="2">
    <citation type="journal article" date="2014" name="BMC Genomics">
        <title>An improved genome release (version Mt4.0) for the model legume Medicago truncatula.</title>
        <authorList>
            <person name="Tang H."/>
            <person name="Krishnakumar V."/>
            <person name="Bidwell S."/>
            <person name="Rosen B."/>
            <person name="Chan A."/>
            <person name="Zhou S."/>
            <person name="Gentzbittel L."/>
            <person name="Childs K.L."/>
            <person name="Yandell M."/>
            <person name="Gundlach H."/>
            <person name="Mayer K.F."/>
            <person name="Schwartz D.C."/>
            <person name="Town C.D."/>
        </authorList>
    </citation>
    <scope>GENOME REANNOTATION</scope>
    <source>
        <strain evidence="3">A17</strain>
        <strain evidence="4 5">cv. Jemalong A17</strain>
    </source>
</reference>
<feature type="compositionally biased region" description="Polar residues" evidence="2">
    <location>
        <begin position="353"/>
        <end position="362"/>
    </location>
</feature>
<dbReference type="PANTHER" id="PTHR10792">
    <property type="entry name" value="60S RIBOSOMAL PROTEIN L24"/>
    <property type="match status" value="1"/>
</dbReference>
<feature type="region of interest" description="Disordered" evidence="2">
    <location>
        <begin position="333"/>
        <end position="363"/>
    </location>
</feature>
<reference evidence="4" key="3">
    <citation type="submission" date="2015-06" db="UniProtKB">
        <authorList>
            <consortium name="EnsemblPlants"/>
        </authorList>
    </citation>
    <scope>IDENTIFICATION</scope>
    <source>
        <strain evidence="4">cv. Jemalong A17</strain>
    </source>
</reference>
<evidence type="ECO:0000313" key="5">
    <source>
        <dbReference type="Proteomes" id="UP000002051"/>
    </source>
</evidence>
<gene>
    <name evidence="3" type="ORF">MTR_0132s0050</name>
</gene>
<dbReference type="PANTHER" id="PTHR10792:SF8">
    <property type="entry name" value="RIBOSOME BIOGENESIS PROTEIN RLP24-RELATED"/>
    <property type="match status" value="1"/>
</dbReference>
<dbReference type="EMBL" id="KL402857">
    <property type="protein sequence ID" value="KEH16620.1"/>
    <property type="molecule type" value="Genomic_DNA"/>
</dbReference>
<dbReference type="Proteomes" id="UP000002051">
    <property type="component" value="Unassembled WGS sequence"/>
</dbReference>
<sequence length="515" mass="57818">MASSSSVPTIKINTNKSCVLKERTVFVPLNRLDVQIESLVDFDSLERNGIDIQGYFAAQQMTEYFKMLNRPSYMNLVKDFWIRAEVFDIKDVEEEEAKLVKENSRFKGKSRTEMGLKPFKGTKIWSAVMGMDLTITVETIAKACGCSNSGLFQVDAVKGQWEDKITGVLFNGNAKTKTSEMSSIHRMLLKVLSECIFQKGGGKARGMGERQIPFGRLLSEIFVQGRLLNHLKNCGFSSDEELGTVTGKIINGKTLQSMSIIEKFNPHKKDMKEETVQLDLMTDFPPISKEDNPEVLYHFISAHFKNTGEIISYASIPDTMGGAPLKVKGKRTKIVEKEDAPAPKSKRAKVSKTEASTASDTVSDLREEVIQKKRTKGKRNLQEAVKEATEEWVKEEDNKEEEPVPEPKKKKAKKPLDIVSPMVEVTPEMAQMVKEYADAEIAKKKQLAEQYRKERDEKLKAAGIVETNPLSDEKAVEILALSDEAPKGTQRHLRFNSKVKISENDMLSGQACYGE</sequence>
<dbReference type="GO" id="GO:0003735">
    <property type="term" value="F:structural constituent of ribosome"/>
    <property type="evidence" value="ECO:0007669"/>
    <property type="project" value="InterPro"/>
</dbReference>
<evidence type="ECO:0000256" key="1">
    <source>
        <dbReference type="SAM" id="Coils"/>
    </source>
</evidence>
<name>A0A072TST3_MEDTR</name>
<feature type="region of interest" description="Disordered" evidence="2">
    <location>
        <begin position="388"/>
        <end position="415"/>
    </location>
</feature>
<dbReference type="EnsemblPlants" id="KEH16620">
    <property type="protein sequence ID" value="KEH16620"/>
    <property type="gene ID" value="MTR_0132s0050"/>
</dbReference>
<organism evidence="3 5">
    <name type="scientific">Medicago truncatula</name>
    <name type="common">Barrel medic</name>
    <name type="synonym">Medicago tribuloides</name>
    <dbReference type="NCBI Taxonomy" id="3880"/>
    <lineage>
        <taxon>Eukaryota</taxon>
        <taxon>Viridiplantae</taxon>
        <taxon>Streptophyta</taxon>
        <taxon>Embryophyta</taxon>
        <taxon>Tracheophyta</taxon>
        <taxon>Spermatophyta</taxon>
        <taxon>Magnoliopsida</taxon>
        <taxon>eudicotyledons</taxon>
        <taxon>Gunneridae</taxon>
        <taxon>Pentapetalae</taxon>
        <taxon>rosids</taxon>
        <taxon>fabids</taxon>
        <taxon>Fabales</taxon>
        <taxon>Fabaceae</taxon>
        <taxon>Papilionoideae</taxon>
        <taxon>50 kb inversion clade</taxon>
        <taxon>NPAAA clade</taxon>
        <taxon>Hologalegina</taxon>
        <taxon>IRL clade</taxon>
        <taxon>Trifolieae</taxon>
        <taxon>Medicago</taxon>
    </lineage>
</organism>
<keyword evidence="1" id="KW-0175">Coiled coil</keyword>
<evidence type="ECO:0000256" key="2">
    <source>
        <dbReference type="SAM" id="MobiDB-lite"/>
    </source>
</evidence>
<dbReference type="InterPro" id="IPR056366">
    <property type="entry name" value="Ribosomal_eL24"/>
</dbReference>
<keyword evidence="5" id="KW-1185">Reference proteome</keyword>
<protein>
    <submittedName>
        <fullName evidence="3 4">Uncharacterized protein</fullName>
    </submittedName>
</protein>
<reference evidence="3 5" key="1">
    <citation type="journal article" date="2011" name="Nature">
        <title>The Medicago genome provides insight into the evolution of rhizobial symbioses.</title>
        <authorList>
            <person name="Young N.D."/>
            <person name="Debelle F."/>
            <person name="Oldroyd G.E."/>
            <person name="Geurts R."/>
            <person name="Cannon S.B."/>
            <person name="Udvardi M.K."/>
            <person name="Benedito V.A."/>
            <person name="Mayer K.F."/>
            <person name="Gouzy J."/>
            <person name="Schoof H."/>
            <person name="Van de Peer Y."/>
            <person name="Proost S."/>
            <person name="Cook D.R."/>
            <person name="Meyers B.C."/>
            <person name="Spannagl M."/>
            <person name="Cheung F."/>
            <person name="De Mita S."/>
            <person name="Krishnakumar V."/>
            <person name="Gundlach H."/>
            <person name="Zhou S."/>
            <person name="Mudge J."/>
            <person name="Bharti A.K."/>
            <person name="Murray J.D."/>
            <person name="Naoumkina M.A."/>
            <person name="Rosen B."/>
            <person name="Silverstein K.A."/>
            <person name="Tang H."/>
            <person name="Rombauts S."/>
            <person name="Zhao P.X."/>
            <person name="Zhou P."/>
            <person name="Barbe V."/>
            <person name="Bardou P."/>
            <person name="Bechner M."/>
            <person name="Bellec A."/>
            <person name="Berger A."/>
            <person name="Berges H."/>
            <person name="Bidwell S."/>
            <person name="Bisseling T."/>
            <person name="Choisne N."/>
            <person name="Couloux A."/>
            <person name="Denny R."/>
            <person name="Deshpande S."/>
            <person name="Dai X."/>
            <person name="Doyle J.J."/>
            <person name="Dudez A.M."/>
            <person name="Farmer A.D."/>
            <person name="Fouteau S."/>
            <person name="Franken C."/>
            <person name="Gibelin C."/>
            <person name="Gish J."/>
            <person name="Goldstein S."/>
            <person name="Gonzalez A.J."/>
            <person name="Green P.J."/>
            <person name="Hallab A."/>
            <person name="Hartog M."/>
            <person name="Hua A."/>
            <person name="Humphray S.J."/>
            <person name="Jeong D.H."/>
            <person name="Jing Y."/>
            <person name="Jocker A."/>
            <person name="Kenton S.M."/>
            <person name="Kim D.J."/>
            <person name="Klee K."/>
            <person name="Lai H."/>
            <person name="Lang C."/>
            <person name="Lin S."/>
            <person name="Macmil S.L."/>
            <person name="Magdelenat G."/>
            <person name="Matthews L."/>
            <person name="McCorrison J."/>
            <person name="Monaghan E.L."/>
            <person name="Mun J.H."/>
            <person name="Najar F.Z."/>
            <person name="Nicholson C."/>
            <person name="Noirot C."/>
            <person name="O'Bleness M."/>
            <person name="Paule C.R."/>
            <person name="Poulain J."/>
            <person name="Prion F."/>
            <person name="Qin B."/>
            <person name="Qu C."/>
            <person name="Retzel E.F."/>
            <person name="Riddle C."/>
            <person name="Sallet E."/>
            <person name="Samain S."/>
            <person name="Samson N."/>
            <person name="Sanders I."/>
            <person name="Saurat O."/>
            <person name="Scarpelli C."/>
            <person name="Schiex T."/>
            <person name="Segurens B."/>
            <person name="Severin A.J."/>
            <person name="Sherrier D.J."/>
            <person name="Shi R."/>
            <person name="Sims S."/>
            <person name="Singer S.R."/>
            <person name="Sinharoy S."/>
            <person name="Sterck L."/>
            <person name="Viollet A."/>
            <person name="Wang B.B."/>
            <person name="Wang K."/>
            <person name="Wang M."/>
            <person name="Wang X."/>
            <person name="Warfsmann J."/>
            <person name="Weissenbach J."/>
            <person name="White D.D."/>
            <person name="White J.D."/>
            <person name="Wiley G.B."/>
            <person name="Wincker P."/>
            <person name="Xing Y."/>
            <person name="Yang L."/>
            <person name="Yao Z."/>
            <person name="Ying F."/>
            <person name="Zhai J."/>
            <person name="Zhou L."/>
            <person name="Zuber A."/>
            <person name="Denarie J."/>
            <person name="Dixon R.A."/>
            <person name="May G.D."/>
            <person name="Schwartz D.C."/>
            <person name="Rogers J."/>
            <person name="Quetier F."/>
            <person name="Town C.D."/>
            <person name="Roe B.A."/>
        </authorList>
    </citation>
    <scope>NUCLEOTIDE SEQUENCE [LARGE SCALE GENOMIC DNA]</scope>
    <source>
        <strain evidence="3">A17</strain>
        <strain evidence="4 5">cv. Jemalong A17</strain>
    </source>
</reference>
<dbReference type="GO" id="GO:0042273">
    <property type="term" value="P:ribosomal large subunit biogenesis"/>
    <property type="evidence" value="ECO:0000318"/>
    <property type="project" value="GO_Central"/>
</dbReference>
<dbReference type="HOGENOM" id="CLU_015296_2_0_1"/>
<feature type="coiled-coil region" evidence="1">
    <location>
        <begin position="434"/>
        <end position="461"/>
    </location>
</feature>
<dbReference type="GO" id="GO:0005730">
    <property type="term" value="C:nucleolus"/>
    <property type="evidence" value="ECO:0000318"/>
    <property type="project" value="GO_Central"/>
</dbReference>
<feature type="compositionally biased region" description="Basic and acidic residues" evidence="2">
    <location>
        <begin position="388"/>
        <end position="407"/>
    </location>
</feature>
<evidence type="ECO:0000313" key="3">
    <source>
        <dbReference type="EMBL" id="KEH16620.1"/>
    </source>
</evidence>